<protein>
    <submittedName>
        <fullName evidence="5">23S rRNA (Guanosine(2251)-2'-O)-methyltransferase RlmB</fullName>
    </submittedName>
</protein>
<evidence type="ECO:0000256" key="1">
    <source>
        <dbReference type="ARBA" id="ARBA00007228"/>
    </source>
</evidence>
<evidence type="ECO:0000256" key="3">
    <source>
        <dbReference type="ARBA" id="ARBA00022679"/>
    </source>
</evidence>
<dbReference type="NCBIfam" id="TIGR00186">
    <property type="entry name" value="rRNA_methyl_3"/>
    <property type="match status" value="1"/>
</dbReference>
<comment type="similarity">
    <text evidence="1">Belongs to the class IV-like SAM-binding methyltransferase superfamily. RNA methyltransferase TrmH family.</text>
</comment>
<dbReference type="InterPro" id="IPR013123">
    <property type="entry name" value="SpoU_subst-bd"/>
</dbReference>
<dbReference type="InterPro" id="IPR004441">
    <property type="entry name" value="rRNA_MeTrfase_TrmH"/>
</dbReference>
<dbReference type="SUPFAM" id="SSF55315">
    <property type="entry name" value="L30e-like"/>
    <property type="match status" value="1"/>
</dbReference>
<dbReference type="FunFam" id="3.40.1280.10:FF:000008">
    <property type="entry name" value="Group 3 RNA methyltransferase TrmH"/>
    <property type="match status" value="1"/>
</dbReference>
<dbReference type="InterPro" id="IPR001537">
    <property type="entry name" value="SpoU_MeTrfase"/>
</dbReference>
<dbReference type="RefSeq" id="WP_007050685.1">
    <property type="nucleotide sequence ID" value="NZ_CABKNJ010000001.1"/>
</dbReference>
<organism evidence="5 6">
    <name type="scientific">Anaerofustis stercorihominis</name>
    <dbReference type="NCBI Taxonomy" id="214853"/>
    <lineage>
        <taxon>Bacteria</taxon>
        <taxon>Bacillati</taxon>
        <taxon>Bacillota</taxon>
        <taxon>Clostridia</taxon>
        <taxon>Eubacteriales</taxon>
        <taxon>Eubacteriaceae</taxon>
        <taxon>Anaerofustis</taxon>
    </lineage>
</organism>
<feature type="domain" description="RNA 2-O ribose methyltransferase substrate binding" evidence="4">
    <location>
        <begin position="6"/>
        <end position="80"/>
    </location>
</feature>
<keyword evidence="3 5" id="KW-0808">Transferase</keyword>
<dbReference type="PANTHER" id="PTHR46429:SF1">
    <property type="entry name" value="23S RRNA (GUANOSINE-2'-O-)-METHYLTRANSFERASE RLMB"/>
    <property type="match status" value="1"/>
</dbReference>
<dbReference type="InterPro" id="IPR029028">
    <property type="entry name" value="Alpha/beta_knot_MTases"/>
</dbReference>
<dbReference type="Proteomes" id="UP000261212">
    <property type="component" value="Unassembled WGS sequence"/>
</dbReference>
<gene>
    <name evidence="5" type="primary">rlmB</name>
    <name evidence="5" type="ORF">DW687_10900</name>
</gene>
<dbReference type="GO" id="GO:0006396">
    <property type="term" value="P:RNA processing"/>
    <property type="evidence" value="ECO:0007669"/>
    <property type="project" value="InterPro"/>
</dbReference>
<dbReference type="GO" id="GO:0032259">
    <property type="term" value="P:methylation"/>
    <property type="evidence" value="ECO:0007669"/>
    <property type="project" value="UniProtKB-KW"/>
</dbReference>
<dbReference type="GO" id="GO:0005829">
    <property type="term" value="C:cytosol"/>
    <property type="evidence" value="ECO:0007669"/>
    <property type="project" value="TreeGrafter"/>
</dbReference>
<reference evidence="5 6" key="1">
    <citation type="submission" date="2018-08" db="EMBL/GenBank/DDBJ databases">
        <title>A genome reference for cultivated species of the human gut microbiota.</title>
        <authorList>
            <person name="Zou Y."/>
            <person name="Xue W."/>
            <person name="Luo G."/>
        </authorList>
    </citation>
    <scope>NUCLEOTIDE SEQUENCE [LARGE SCALE GENOMIC DNA]</scope>
    <source>
        <strain evidence="5 6">AM25-6</strain>
    </source>
</reference>
<dbReference type="GO" id="GO:0008173">
    <property type="term" value="F:RNA methyltransferase activity"/>
    <property type="evidence" value="ECO:0007669"/>
    <property type="project" value="InterPro"/>
</dbReference>
<comment type="caution">
    <text evidence="5">The sequence shown here is derived from an EMBL/GenBank/DDBJ whole genome shotgun (WGS) entry which is preliminary data.</text>
</comment>
<evidence type="ECO:0000259" key="4">
    <source>
        <dbReference type="SMART" id="SM00967"/>
    </source>
</evidence>
<dbReference type="EMBL" id="QUSM01000007">
    <property type="protein sequence ID" value="RGD73242.1"/>
    <property type="molecule type" value="Genomic_DNA"/>
</dbReference>
<dbReference type="AlphaFoldDB" id="A0A3E3DVE9"/>
<keyword evidence="2 5" id="KW-0489">Methyltransferase</keyword>
<dbReference type="SUPFAM" id="SSF75217">
    <property type="entry name" value="alpha/beta knot"/>
    <property type="match status" value="1"/>
</dbReference>
<dbReference type="CDD" id="cd18103">
    <property type="entry name" value="SpoU-like_RlmB"/>
    <property type="match status" value="1"/>
</dbReference>
<proteinExistence type="inferred from homology"/>
<dbReference type="GeneID" id="98000962"/>
<dbReference type="Gene3D" id="3.40.1280.10">
    <property type="match status" value="1"/>
</dbReference>
<dbReference type="InterPro" id="IPR029026">
    <property type="entry name" value="tRNA_m1G_MTases_N"/>
</dbReference>
<dbReference type="Pfam" id="PF00588">
    <property type="entry name" value="SpoU_methylase"/>
    <property type="match status" value="1"/>
</dbReference>
<evidence type="ECO:0000313" key="5">
    <source>
        <dbReference type="EMBL" id="RGD73242.1"/>
    </source>
</evidence>
<accession>A0A3E3DVE9</accession>
<dbReference type="PANTHER" id="PTHR46429">
    <property type="entry name" value="23S RRNA (GUANOSINE-2'-O-)-METHYLTRANSFERASE RLMB"/>
    <property type="match status" value="1"/>
</dbReference>
<dbReference type="InterPro" id="IPR029064">
    <property type="entry name" value="Ribosomal_eL30-like_sf"/>
</dbReference>
<dbReference type="Gene3D" id="3.30.1330.30">
    <property type="match status" value="1"/>
</dbReference>
<dbReference type="GO" id="GO:0003723">
    <property type="term" value="F:RNA binding"/>
    <property type="evidence" value="ECO:0007669"/>
    <property type="project" value="InterPro"/>
</dbReference>
<evidence type="ECO:0000256" key="2">
    <source>
        <dbReference type="ARBA" id="ARBA00022603"/>
    </source>
</evidence>
<name>A0A3E3DVE9_9FIRM</name>
<dbReference type="Pfam" id="PF08032">
    <property type="entry name" value="SpoU_sub_bind"/>
    <property type="match status" value="1"/>
</dbReference>
<evidence type="ECO:0000313" key="6">
    <source>
        <dbReference type="Proteomes" id="UP000261212"/>
    </source>
</evidence>
<sequence length="242" mass="26245">MSNYEKVIGRNAVRETLKAGRNVNKLYISENHDSGLVSIIKMAKSKGISIQKTNNHKLDSMSGSTHHQGVLALCSPVETISLRELIEKMNEKVTKPLVVILDNITDPHNAGAIIRSAYCAGADGVIMQTRRSASIGEGMYKSSAGAIEHIDLCEVSNIAQTIDTLKKEGLFVVGLDMNGENYYDMDYDMPLALVVGAEGKGLGRLIKEKCDFISSIPLKNDFDSLNASVAAGIVLFEAVKTR</sequence>
<dbReference type="SMART" id="SM00967">
    <property type="entry name" value="SpoU_sub_bind"/>
    <property type="match status" value="1"/>
</dbReference>